<protein>
    <recommendedName>
        <fullName evidence="2">ATP-dependent DNA helicase</fullName>
    </recommendedName>
</protein>
<accession>A0A1X7UK60</accession>
<organism evidence="1">
    <name type="scientific">Amphimedon queenslandica</name>
    <name type="common">Sponge</name>
    <dbReference type="NCBI Taxonomy" id="400682"/>
    <lineage>
        <taxon>Eukaryota</taxon>
        <taxon>Metazoa</taxon>
        <taxon>Porifera</taxon>
        <taxon>Demospongiae</taxon>
        <taxon>Heteroscleromorpha</taxon>
        <taxon>Haplosclerida</taxon>
        <taxon>Niphatidae</taxon>
        <taxon>Amphimedon</taxon>
    </lineage>
</organism>
<reference evidence="1" key="1">
    <citation type="submission" date="2017-05" db="UniProtKB">
        <authorList>
            <consortium name="EnsemblMetazoa"/>
        </authorList>
    </citation>
    <scope>IDENTIFICATION</scope>
</reference>
<proteinExistence type="predicted"/>
<dbReference type="EnsemblMetazoa" id="Aqu2.1.28133_001">
    <property type="protein sequence ID" value="Aqu2.1.28133_001"/>
    <property type="gene ID" value="Aqu2.1.28133"/>
</dbReference>
<dbReference type="AlphaFoldDB" id="A0A1X7UK60"/>
<name>A0A1X7UK60_AMPQE</name>
<evidence type="ECO:0008006" key="2">
    <source>
        <dbReference type="Google" id="ProtNLM"/>
    </source>
</evidence>
<dbReference type="InParanoid" id="A0A1X7UK60"/>
<sequence length="96" mass="10709">MCAIAPPTGIAVINVGGQTVHRLFQFPIQHEGKRAGYLVSSDLFQLPPVNGRPVFYKISNKLVKTRLGAANAVNIQKETEYDELKSMSEKRRQNIL</sequence>
<evidence type="ECO:0000313" key="1">
    <source>
        <dbReference type="EnsemblMetazoa" id="Aqu2.1.28133_001"/>
    </source>
</evidence>